<accession>A0A176YVV7</accession>
<keyword evidence="2" id="KW-1185">Reference proteome</keyword>
<dbReference type="AlphaFoldDB" id="A0A176YVV7"/>
<dbReference type="OrthoDB" id="6059216at2"/>
<dbReference type="Gene3D" id="1.10.10.10">
    <property type="entry name" value="Winged helix-like DNA-binding domain superfamily/Winged helix DNA-binding domain"/>
    <property type="match status" value="1"/>
</dbReference>
<comment type="caution">
    <text evidence="1">The sequence shown here is derived from an EMBL/GenBank/DDBJ whole genome shotgun (WGS) entry which is preliminary data.</text>
</comment>
<evidence type="ECO:0000313" key="2">
    <source>
        <dbReference type="Proteomes" id="UP000076959"/>
    </source>
</evidence>
<dbReference type="EMBL" id="LUUB01000045">
    <property type="protein sequence ID" value="OAF11849.1"/>
    <property type="molecule type" value="Genomic_DNA"/>
</dbReference>
<evidence type="ECO:0008006" key="3">
    <source>
        <dbReference type="Google" id="ProtNLM"/>
    </source>
</evidence>
<name>A0A176YVV7_9BRAD</name>
<dbReference type="RefSeq" id="WP_082905633.1">
    <property type="nucleotide sequence ID" value="NZ_LUUB01000045.1"/>
</dbReference>
<reference evidence="1 2" key="1">
    <citation type="submission" date="2016-03" db="EMBL/GenBank/DDBJ databases">
        <title>Draft Genome Sequence of the Strain BR 10245 (Bradyrhizobium sp.) isolated from nodules of Centrolobium paraense.</title>
        <authorList>
            <person name="Simoes-Araujo J.L.Sr."/>
            <person name="Barauna A.C."/>
            <person name="Silva K."/>
            <person name="Zilli J.E."/>
        </authorList>
    </citation>
    <scope>NUCLEOTIDE SEQUENCE [LARGE SCALE GENOMIC DNA]</scope>
    <source>
        <strain evidence="1 2">BR 10245</strain>
    </source>
</reference>
<gene>
    <name evidence="1" type="ORF">AYJ54_07950</name>
</gene>
<dbReference type="InterPro" id="IPR009061">
    <property type="entry name" value="DNA-bd_dom_put_sf"/>
</dbReference>
<protein>
    <recommendedName>
        <fullName evidence="3">HTH merR-type domain-containing protein</fullName>
    </recommendedName>
</protein>
<dbReference type="STRING" id="1505087.AYJ54_07950"/>
<dbReference type="Proteomes" id="UP000076959">
    <property type="component" value="Unassembled WGS sequence"/>
</dbReference>
<organism evidence="1 2">
    <name type="scientific">Bradyrhizobium centrolobii</name>
    <dbReference type="NCBI Taxonomy" id="1505087"/>
    <lineage>
        <taxon>Bacteria</taxon>
        <taxon>Pseudomonadati</taxon>
        <taxon>Pseudomonadota</taxon>
        <taxon>Alphaproteobacteria</taxon>
        <taxon>Hyphomicrobiales</taxon>
        <taxon>Nitrobacteraceae</taxon>
        <taxon>Bradyrhizobium</taxon>
    </lineage>
</organism>
<evidence type="ECO:0000313" key="1">
    <source>
        <dbReference type="EMBL" id="OAF11849.1"/>
    </source>
</evidence>
<proteinExistence type="predicted"/>
<sequence>MTDLLKDYAPRPQLAEQLGVSEKTLIRWELDGRGPPVTRVGRTPLYYIPSAMQWLRAQERAPDKAA</sequence>
<dbReference type="SUPFAM" id="SSF46955">
    <property type="entry name" value="Putative DNA-binding domain"/>
    <property type="match status" value="1"/>
</dbReference>
<dbReference type="InterPro" id="IPR036388">
    <property type="entry name" value="WH-like_DNA-bd_sf"/>
</dbReference>